<reference evidence="4 6" key="1">
    <citation type="journal article" date="2016" name="Plant Dis.">
        <title>Improved production of propionic acid using genome shuffling.</title>
        <authorList>
            <person name="Luna-Flores C.H."/>
            <person name="Palfreyman R.W."/>
            <person name="Kromer J.O."/>
            <person name="Nielsen L.K."/>
            <person name="Marcellin E."/>
        </authorList>
    </citation>
    <scope>NUCLEOTIDE SEQUENCE [LARGE SCALE GENOMIC DNA]</scope>
    <source>
        <strain evidence="4 6">F3E8</strain>
    </source>
</reference>
<keyword evidence="6" id="KW-1185">Reference proteome</keyword>
<evidence type="ECO:0000313" key="5">
    <source>
        <dbReference type="Proteomes" id="UP000075221"/>
    </source>
</evidence>
<dbReference type="Proteomes" id="UP000178666">
    <property type="component" value="Chromosome"/>
</dbReference>
<evidence type="ECO:0000256" key="1">
    <source>
        <dbReference type="SAM" id="MobiDB-lite"/>
    </source>
</evidence>
<dbReference type="Proteomes" id="UP000075221">
    <property type="component" value="Chromosome"/>
</dbReference>
<evidence type="ECO:0000313" key="3">
    <source>
        <dbReference type="EMBL" id="AMS04619.1"/>
    </source>
</evidence>
<organism evidence="3 5">
    <name type="scientific">Acidipropionibacterium acidipropionici</name>
    <dbReference type="NCBI Taxonomy" id="1748"/>
    <lineage>
        <taxon>Bacteria</taxon>
        <taxon>Bacillati</taxon>
        <taxon>Actinomycetota</taxon>
        <taxon>Actinomycetes</taxon>
        <taxon>Propionibacteriales</taxon>
        <taxon>Propionibacteriaceae</taxon>
        <taxon>Acidipropionibacterium</taxon>
    </lineage>
</organism>
<dbReference type="Gene3D" id="2.60.40.2880">
    <property type="entry name" value="MmpS1-5, C-terminal soluble domain"/>
    <property type="match status" value="1"/>
</dbReference>
<gene>
    <name evidence="4" type="ORF">A8L58_04600</name>
    <name evidence="3" type="ORF">AXH35_03135</name>
</gene>
<keyword evidence="2" id="KW-0472">Membrane</keyword>
<name>A0AAC8YDK4_9ACTN</name>
<dbReference type="InterPro" id="IPR038468">
    <property type="entry name" value="MmpS_C"/>
</dbReference>
<feature type="transmembrane region" description="Helical" evidence="2">
    <location>
        <begin position="25"/>
        <end position="45"/>
    </location>
</feature>
<evidence type="ECO:0000313" key="4">
    <source>
        <dbReference type="EMBL" id="AOZ46109.1"/>
    </source>
</evidence>
<dbReference type="EMBL" id="CP015970">
    <property type="protein sequence ID" value="AOZ46109.1"/>
    <property type="molecule type" value="Genomic_DNA"/>
</dbReference>
<accession>A0AAC8YDK4</accession>
<keyword evidence="2" id="KW-0812">Transmembrane</keyword>
<sequence>MSQPDPSHQAPQQSYPPQPPKKKHGCLWTAIIGLVVVVIVVIAAVSCMAKGANDAVNAVDSATSAQHKVVYKVTTNGKANITYGASSGTSTEDITKDWTKTQTITGWDGVSLTVTGDMDGATKVSCEILVDGKSEATNSGSGDMASASCDATSIK</sequence>
<feature type="compositionally biased region" description="Low complexity" evidence="1">
    <location>
        <begin position="1"/>
        <end position="13"/>
    </location>
</feature>
<dbReference type="RefSeq" id="WP_062819037.1">
    <property type="nucleotide sequence ID" value="NZ_CP014352.1"/>
</dbReference>
<keyword evidence="2" id="KW-1133">Transmembrane helix</keyword>
<feature type="region of interest" description="Disordered" evidence="1">
    <location>
        <begin position="1"/>
        <end position="21"/>
    </location>
</feature>
<dbReference type="EMBL" id="CP014352">
    <property type="protein sequence ID" value="AMS04619.1"/>
    <property type="molecule type" value="Genomic_DNA"/>
</dbReference>
<evidence type="ECO:0008006" key="7">
    <source>
        <dbReference type="Google" id="ProtNLM"/>
    </source>
</evidence>
<evidence type="ECO:0000313" key="6">
    <source>
        <dbReference type="Proteomes" id="UP000178666"/>
    </source>
</evidence>
<dbReference type="AlphaFoldDB" id="A0AAC8YDK4"/>
<reference evidence="3 5" key="2">
    <citation type="submission" date="2016-02" db="EMBL/GenBank/DDBJ databases">
        <title>Complete Genome Sequence of Propionibacterium acidipropionici ATCC 55737.</title>
        <authorList>
            <person name="Luna Flores C.H."/>
            <person name="Nielsen L.K."/>
            <person name="Marcellin E."/>
        </authorList>
    </citation>
    <scope>NUCLEOTIDE SEQUENCE [LARGE SCALE GENOMIC DNA]</scope>
    <source>
        <strain evidence="3 5">ATCC 55737</strain>
    </source>
</reference>
<evidence type="ECO:0000256" key="2">
    <source>
        <dbReference type="SAM" id="Phobius"/>
    </source>
</evidence>
<proteinExistence type="predicted"/>
<protein>
    <recommendedName>
        <fullName evidence="7">MmpS family membrane protein</fullName>
    </recommendedName>
</protein>